<dbReference type="OrthoDB" id="2143914at2759"/>
<feature type="domain" description="HTH myb-type" evidence="8">
    <location>
        <begin position="65"/>
        <end position="119"/>
    </location>
</feature>
<evidence type="ECO:0000256" key="6">
    <source>
        <dbReference type="ARBA" id="ARBA00023242"/>
    </source>
</evidence>
<dbReference type="InterPro" id="IPR001005">
    <property type="entry name" value="SANT/Myb"/>
</dbReference>
<dbReference type="PANTHER" id="PTHR10641">
    <property type="entry name" value="MYB FAMILY TRANSCRIPTION FACTOR"/>
    <property type="match status" value="1"/>
</dbReference>
<dbReference type="FunFam" id="1.10.10.60:FF:000001">
    <property type="entry name" value="MYB-related transcription factor"/>
    <property type="match status" value="1"/>
</dbReference>
<dbReference type="SMART" id="SM00717">
    <property type="entry name" value="SANT"/>
    <property type="match status" value="2"/>
</dbReference>
<comment type="subcellular location">
    <subcellularLocation>
        <location evidence="1">Nucleus</location>
    </subcellularLocation>
</comment>
<dbReference type="PROSITE" id="PS50090">
    <property type="entry name" value="MYB_LIKE"/>
    <property type="match status" value="2"/>
</dbReference>
<evidence type="ECO:0000256" key="1">
    <source>
        <dbReference type="ARBA" id="ARBA00004123"/>
    </source>
</evidence>
<feature type="domain" description="HTH myb-type" evidence="8">
    <location>
        <begin position="10"/>
        <end position="64"/>
    </location>
</feature>
<keyword evidence="2" id="KW-0677">Repeat</keyword>
<sequence length="321" mass="34534">MGRSPCCCHDAGVKKGPWTEEEDRALVEHIQRHGGHVGSWRNLPKAAGLNRCGKSCRLRWTNYLRPDIKRGNFTADEERLIIALHAELGNKWSTIATHLDGRTDNEIKNYWNTHIRKKLLRMGVDPVTHQRLPPDDVLGGAALAAAPGIPEALLSAAASLGGLNSVLIQAQALQLLLQAVGGGAAAAAGLMPSFSPAADNAMPPPMLNASSIVQNFQDQQMNLLAHANYRPADDYLSNLASFAVAEHDAVRQPNASSLAPAAALAPASSSFPQEVAAAADRRPVQGFSDLLSEAIEVPSMYSLEDEHFWKDMLAESNHLPL</sequence>
<dbReference type="InterPro" id="IPR015495">
    <property type="entry name" value="Myb_TF_plants"/>
</dbReference>
<keyword evidence="4" id="KW-0238">DNA-binding</keyword>
<dbReference type="InterPro" id="IPR009057">
    <property type="entry name" value="Homeodomain-like_sf"/>
</dbReference>
<dbReference type="InterPro" id="IPR017930">
    <property type="entry name" value="Myb_dom"/>
</dbReference>
<evidence type="ECO:0000259" key="7">
    <source>
        <dbReference type="PROSITE" id="PS50090"/>
    </source>
</evidence>
<dbReference type="Proteomes" id="UP000823388">
    <property type="component" value="Chromosome 7N"/>
</dbReference>
<dbReference type="GO" id="GO:1901141">
    <property type="term" value="P:regulation of lignin biosynthetic process"/>
    <property type="evidence" value="ECO:0007669"/>
    <property type="project" value="UniProtKB-ARBA"/>
</dbReference>
<evidence type="ECO:0000259" key="8">
    <source>
        <dbReference type="PROSITE" id="PS51294"/>
    </source>
</evidence>
<dbReference type="PANTHER" id="PTHR10641:SF1390">
    <property type="entry name" value="OS04G0593200 PROTEIN"/>
    <property type="match status" value="1"/>
</dbReference>
<evidence type="ECO:0000313" key="10">
    <source>
        <dbReference type="Proteomes" id="UP000823388"/>
    </source>
</evidence>
<protein>
    <submittedName>
        <fullName evidence="9">Uncharacterized protein</fullName>
    </submittedName>
</protein>
<evidence type="ECO:0000256" key="2">
    <source>
        <dbReference type="ARBA" id="ARBA00022737"/>
    </source>
</evidence>
<evidence type="ECO:0000256" key="3">
    <source>
        <dbReference type="ARBA" id="ARBA00023015"/>
    </source>
</evidence>
<feature type="domain" description="Myb-like" evidence="7">
    <location>
        <begin position="10"/>
        <end position="64"/>
    </location>
</feature>
<dbReference type="GO" id="GO:0005634">
    <property type="term" value="C:nucleus"/>
    <property type="evidence" value="ECO:0007669"/>
    <property type="project" value="UniProtKB-SubCell"/>
</dbReference>
<dbReference type="PROSITE" id="PS51294">
    <property type="entry name" value="HTH_MYB"/>
    <property type="match status" value="2"/>
</dbReference>
<dbReference type="FunFam" id="1.10.10.60:FF:000349">
    <property type="entry name" value="Transcription factor MYB39"/>
    <property type="match status" value="1"/>
</dbReference>
<dbReference type="GO" id="GO:0000976">
    <property type="term" value="F:transcription cis-regulatory region binding"/>
    <property type="evidence" value="ECO:0007669"/>
    <property type="project" value="UniProtKB-ARBA"/>
</dbReference>
<evidence type="ECO:0000256" key="5">
    <source>
        <dbReference type="ARBA" id="ARBA00023163"/>
    </source>
</evidence>
<reference evidence="9" key="1">
    <citation type="submission" date="2020-05" db="EMBL/GenBank/DDBJ databases">
        <title>WGS assembly of Panicum virgatum.</title>
        <authorList>
            <person name="Lovell J.T."/>
            <person name="Jenkins J."/>
            <person name="Shu S."/>
            <person name="Juenger T.E."/>
            <person name="Schmutz J."/>
        </authorList>
    </citation>
    <scope>NUCLEOTIDE SEQUENCE</scope>
    <source>
        <strain evidence="9">AP13</strain>
    </source>
</reference>
<name>A0A8T0QC48_PANVG</name>
<dbReference type="Gene3D" id="1.10.10.60">
    <property type="entry name" value="Homeodomain-like"/>
    <property type="match status" value="2"/>
</dbReference>
<dbReference type="EMBL" id="CM029050">
    <property type="protein sequence ID" value="KAG2568406.1"/>
    <property type="molecule type" value="Genomic_DNA"/>
</dbReference>
<keyword evidence="6" id="KW-0539">Nucleus</keyword>
<dbReference type="CDD" id="cd00167">
    <property type="entry name" value="SANT"/>
    <property type="match status" value="2"/>
</dbReference>
<dbReference type="SUPFAM" id="SSF46689">
    <property type="entry name" value="Homeodomain-like"/>
    <property type="match status" value="1"/>
</dbReference>
<dbReference type="Pfam" id="PF00249">
    <property type="entry name" value="Myb_DNA-binding"/>
    <property type="match status" value="2"/>
</dbReference>
<feature type="domain" description="Myb-like" evidence="7">
    <location>
        <begin position="65"/>
        <end position="115"/>
    </location>
</feature>
<keyword evidence="5" id="KW-0804">Transcription</keyword>
<keyword evidence="10" id="KW-1185">Reference proteome</keyword>
<dbReference type="AlphaFoldDB" id="A0A8T0QC48"/>
<proteinExistence type="predicted"/>
<gene>
    <name evidence="9" type="ORF">PVAP13_7NG374300</name>
</gene>
<dbReference type="GO" id="GO:0003700">
    <property type="term" value="F:DNA-binding transcription factor activity"/>
    <property type="evidence" value="ECO:0007669"/>
    <property type="project" value="UniProtKB-ARBA"/>
</dbReference>
<keyword evidence="3" id="KW-0805">Transcription regulation</keyword>
<evidence type="ECO:0000313" key="9">
    <source>
        <dbReference type="EMBL" id="KAG2568406.1"/>
    </source>
</evidence>
<accession>A0A8T0QC48</accession>
<evidence type="ECO:0000256" key="4">
    <source>
        <dbReference type="ARBA" id="ARBA00023125"/>
    </source>
</evidence>
<organism evidence="9 10">
    <name type="scientific">Panicum virgatum</name>
    <name type="common">Blackwell switchgrass</name>
    <dbReference type="NCBI Taxonomy" id="38727"/>
    <lineage>
        <taxon>Eukaryota</taxon>
        <taxon>Viridiplantae</taxon>
        <taxon>Streptophyta</taxon>
        <taxon>Embryophyta</taxon>
        <taxon>Tracheophyta</taxon>
        <taxon>Spermatophyta</taxon>
        <taxon>Magnoliopsida</taxon>
        <taxon>Liliopsida</taxon>
        <taxon>Poales</taxon>
        <taxon>Poaceae</taxon>
        <taxon>PACMAD clade</taxon>
        <taxon>Panicoideae</taxon>
        <taxon>Panicodae</taxon>
        <taxon>Paniceae</taxon>
        <taxon>Panicinae</taxon>
        <taxon>Panicum</taxon>
        <taxon>Panicum sect. Hiantes</taxon>
    </lineage>
</organism>
<comment type="caution">
    <text evidence="9">The sequence shown here is derived from an EMBL/GenBank/DDBJ whole genome shotgun (WGS) entry which is preliminary data.</text>
</comment>